<dbReference type="EMBL" id="BC031426">
    <property type="protein sequence ID" value="AAH31426.1"/>
    <property type="molecule type" value="mRNA"/>
</dbReference>
<organism evidence="1">
    <name type="scientific">Mus musculus</name>
    <name type="common">Mouse</name>
    <dbReference type="NCBI Taxonomy" id="10090"/>
    <lineage>
        <taxon>Eukaryota</taxon>
        <taxon>Metazoa</taxon>
        <taxon>Chordata</taxon>
        <taxon>Craniata</taxon>
        <taxon>Vertebrata</taxon>
        <taxon>Euteleostomi</taxon>
        <taxon>Mammalia</taxon>
        <taxon>Eutheria</taxon>
        <taxon>Euarchontoglires</taxon>
        <taxon>Glires</taxon>
        <taxon>Rodentia</taxon>
        <taxon>Myomorpha</taxon>
        <taxon>Muroidea</taxon>
        <taxon>Muridae</taxon>
        <taxon>Murinae</taxon>
        <taxon>Mus</taxon>
        <taxon>Mus</taxon>
    </lineage>
</organism>
<accession>Q8K2H9</accession>
<dbReference type="AlphaFoldDB" id="Q8K2H9"/>
<sequence length="42" mass="4190">AAVNADTGGKVSHILRDALDLPGGPMLGWTFSAPDLAGGSRP</sequence>
<proteinExistence type="evidence at transcript level"/>
<protein>
    <submittedName>
        <fullName evidence="1">Uncharacterized protein</fullName>
    </submittedName>
</protein>
<feature type="non-terminal residue" evidence="1">
    <location>
        <position position="1"/>
    </location>
</feature>
<name>Q8K2H9_MOUSE</name>
<reference evidence="1" key="1">
    <citation type="submission" date="2002-06" db="EMBL/GenBank/DDBJ databases">
        <authorList>
            <person name="Strausberg R."/>
        </authorList>
    </citation>
    <scope>NUCLEOTIDE SEQUENCE</scope>
    <source>
        <strain evidence="1">CZECH II</strain>
        <tissue evidence="1">Mammary tumor metastatized to lung. MMTV-LTR/Wnt1 model. Expression driven by an MMTV-LTR enhancer.</tissue>
    </source>
</reference>
<evidence type="ECO:0000313" key="1">
    <source>
        <dbReference type="EMBL" id="AAH31426.1"/>
    </source>
</evidence>